<organism evidence="1 2">
    <name type="scientific">Orbilia oligospora</name>
    <name type="common">Nematode-trapping fungus</name>
    <name type="synonym">Arthrobotrys oligospora</name>
    <dbReference type="NCBI Taxonomy" id="2813651"/>
    <lineage>
        <taxon>Eukaryota</taxon>
        <taxon>Fungi</taxon>
        <taxon>Dikarya</taxon>
        <taxon>Ascomycota</taxon>
        <taxon>Pezizomycotina</taxon>
        <taxon>Orbiliomycetes</taxon>
        <taxon>Orbiliales</taxon>
        <taxon>Orbiliaceae</taxon>
        <taxon>Orbilia</taxon>
    </lineage>
</organism>
<evidence type="ECO:0000313" key="2">
    <source>
        <dbReference type="Proteomes" id="UP000475325"/>
    </source>
</evidence>
<dbReference type="AlphaFoldDB" id="A0A7C8IZ19"/>
<accession>A0A7C8IZ19</accession>
<evidence type="ECO:0000313" key="1">
    <source>
        <dbReference type="EMBL" id="KAF3078372.1"/>
    </source>
</evidence>
<reference evidence="1 2" key="1">
    <citation type="submission" date="2019-06" db="EMBL/GenBank/DDBJ databases">
        <authorList>
            <person name="Palmer J.M."/>
        </authorList>
    </citation>
    <scope>NUCLEOTIDE SEQUENCE [LARGE SCALE GENOMIC DNA]</scope>
    <source>
        <strain evidence="1 2">TWF102</strain>
    </source>
</reference>
<name>A0A7C8IZ19_ORBOL</name>
<gene>
    <name evidence="1" type="ORF">TWF102_003560</name>
</gene>
<dbReference type="EMBL" id="WIQW01000175">
    <property type="protein sequence ID" value="KAF3078372.1"/>
    <property type="molecule type" value="Genomic_DNA"/>
</dbReference>
<comment type="caution">
    <text evidence="1">The sequence shown here is derived from an EMBL/GenBank/DDBJ whole genome shotgun (WGS) entry which is preliminary data.</text>
</comment>
<sequence length="61" mass="6645">MQYVTGEHLQDDACSVSTRWTIGSKDDKILGPGHAIMPNERAFCSSAKLSESNSMLTSSVR</sequence>
<protein>
    <submittedName>
        <fullName evidence="1">Uncharacterized protein</fullName>
    </submittedName>
</protein>
<proteinExistence type="predicted"/>
<dbReference type="Proteomes" id="UP000475325">
    <property type="component" value="Unassembled WGS sequence"/>
</dbReference>